<evidence type="ECO:0000313" key="3">
    <source>
        <dbReference type="Proteomes" id="UP000293172"/>
    </source>
</evidence>
<dbReference type="Gene3D" id="3.10.180.10">
    <property type="entry name" value="2,3-Dihydroxybiphenyl 1,2-Dioxygenase, domain 1"/>
    <property type="match status" value="1"/>
</dbReference>
<sequence>MQPLLNIDVADLTVAADFYSRAFGLRVARRLFGGQVLELLGAPVPIYLLQQAAGSPPFAGSSQGRDYRRHWTPQHLDWVVDDLPASLRRALDAGARQEGEVREARWGSLALLSDPFGHGFCLIQWRGEGYASVAEPVDATGGQL</sequence>
<dbReference type="EMBL" id="QJUL01000017">
    <property type="protein sequence ID" value="TBU91917.1"/>
    <property type="molecule type" value="Genomic_DNA"/>
</dbReference>
<protein>
    <submittedName>
        <fullName evidence="2">Glyoxalase</fullName>
    </submittedName>
</protein>
<comment type="caution">
    <text evidence="2">The sequence shown here is derived from an EMBL/GenBank/DDBJ whole genome shotgun (WGS) entry which is preliminary data.</text>
</comment>
<dbReference type="PROSITE" id="PS51819">
    <property type="entry name" value="VOC"/>
    <property type="match status" value="1"/>
</dbReference>
<dbReference type="AlphaFoldDB" id="A0A4Q9QZY7"/>
<dbReference type="Proteomes" id="UP000293172">
    <property type="component" value="Unassembled WGS sequence"/>
</dbReference>
<evidence type="ECO:0000313" key="2">
    <source>
        <dbReference type="EMBL" id="TBU91917.1"/>
    </source>
</evidence>
<proteinExistence type="predicted"/>
<accession>A0A4Q9QZY7</accession>
<dbReference type="InterPro" id="IPR029068">
    <property type="entry name" value="Glyas_Bleomycin-R_OHBP_Dase"/>
</dbReference>
<dbReference type="OrthoDB" id="5522469at2"/>
<dbReference type="InterPro" id="IPR041581">
    <property type="entry name" value="Glyoxalase_6"/>
</dbReference>
<reference evidence="2 3" key="1">
    <citation type="submission" date="2018-06" db="EMBL/GenBank/DDBJ databases">
        <title>Three novel Pseudomonas species isolated from symptomatic oak.</title>
        <authorList>
            <person name="Bueno-Gonzalez V."/>
            <person name="Brady C."/>
        </authorList>
    </citation>
    <scope>NUCLEOTIDE SEQUENCE [LARGE SCALE GENOMIC DNA]</scope>
    <source>
        <strain evidence="2 3">P6B</strain>
    </source>
</reference>
<name>A0A4Q9QZY7_9GAMM</name>
<organism evidence="2 3">
    <name type="scientific">Phytopseudomonas dryadis</name>
    <dbReference type="NCBI Taxonomy" id="2487520"/>
    <lineage>
        <taxon>Bacteria</taxon>
        <taxon>Pseudomonadati</taxon>
        <taxon>Pseudomonadota</taxon>
        <taxon>Gammaproteobacteria</taxon>
        <taxon>Pseudomonadales</taxon>
        <taxon>Pseudomonadaceae</taxon>
        <taxon>Phytopseudomonas</taxon>
    </lineage>
</organism>
<feature type="domain" description="VOC" evidence="1">
    <location>
        <begin position="1"/>
        <end position="125"/>
    </location>
</feature>
<dbReference type="Pfam" id="PF18029">
    <property type="entry name" value="Glyoxalase_6"/>
    <property type="match status" value="1"/>
</dbReference>
<dbReference type="InterPro" id="IPR037523">
    <property type="entry name" value="VOC_core"/>
</dbReference>
<dbReference type="RefSeq" id="WP_131198208.1">
    <property type="nucleotide sequence ID" value="NZ_QJUL01000017.1"/>
</dbReference>
<dbReference type="SUPFAM" id="SSF54593">
    <property type="entry name" value="Glyoxalase/Bleomycin resistance protein/Dihydroxybiphenyl dioxygenase"/>
    <property type="match status" value="1"/>
</dbReference>
<evidence type="ECO:0000259" key="1">
    <source>
        <dbReference type="PROSITE" id="PS51819"/>
    </source>
</evidence>
<gene>
    <name evidence="2" type="ORF">DNK44_13355</name>
</gene>